<dbReference type="InParanoid" id="A0A6P8IUN3"/>
<dbReference type="InterPro" id="IPR027905">
    <property type="entry name" value="CFAP95"/>
</dbReference>
<dbReference type="GO" id="GO:0005886">
    <property type="term" value="C:plasma membrane"/>
    <property type="evidence" value="ECO:0007669"/>
    <property type="project" value="TreeGrafter"/>
</dbReference>
<dbReference type="RefSeq" id="XP_031571011.1">
    <property type="nucleotide sequence ID" value="XM_031715151.1"/>
</dbReference>
<dbReference type="AlphaFoldDB" id="A0A6P8IUN3"/>
<protein>
    <submittedName>
        <fullName evidence="2">Protein C9orf135-like</fullName>
    </submittedName>
</protein>
<dbReference type="PANTHER" id="PTHR35069:SF1">
    <property type="entry name" value="CILIA- AND FLAGELLA-ASSOCIATED PROTEIN 95"/>
    <property type="match status" value="1"/>
</dbReference>
<dbReference type="Proteomes" id="UP000515163">
    <property type="component" value="Unplaced"/>
</dbReference>
<evidence type="ECO:0000313" key="2">
    <source>
        <dbReference type="RefSeq" id="XP_031571011.1"/>
    </source>
</evidence>
<keyword evidence="1" id="KW-1185">Reference proteome</keyword>
<gene>
    <name evidence="2" type="primary">LOC116305272</name>
</gene>
<dbReference type="GeneID" id="116305272"/>
<dbReference type="OrthoDB" id="309575at2759"/>
<sequence>MFGNSNPIMHIPDFVERKGSLFLRSDHMDYSRPTLVSNWHQAREAEPKDYELKNYEPEKRNLHNSTYNRILDITDGSLPSTTSHDQMEQSVLLKKDFESRETRRPMMDISTLNDIDFSTKRDTGAPDRGFGSVLPRHNAEHGKRYLDTTYVVDYVAPYPYEKAKTPPPEPDMSPLWKKCHSQFTDVDDYRHHGNNTWHNETGMYSNTDLKRSCIKPTDTIPERLS</sequence>
<organism evidence="1 2">
    <name type="scientific">Actinia tenebrosa</name>
    <name type="common">Australian red waratah sea anemone</name>
    <dbReference type="NCBI Taxonomy" id="6105"/>
    <lineage>
        <taxon>Eukaryota</taxon>
        <taxon>Metazoa</taxon>
        <taxon>Cnidaria</taxon>
        <taxon>Anthozoa</taxon>
        <taxon>Hexacorallia</taxon>
        <taxon>Actiniaria</taxon>
        <taxon>Actiniidae</taxon>
        <taxon>Actinia</taxon>
    </lineage>
</organism>
<evidence type="ECO:0000313" key="1">
    <source>
        <dbReference type="Proteomes" id="UP000515163"/>
    </source>
</evidence>
<dbReference type="PANTHER" id="PTHR35069">
    <property type="entry name" value="PROTEIN C9ORF135"/>
    <property type="match status" value="1"/>
</dbReference>
<reference evidence="2" key="1">
    <citation type="submission" date="2025-08" db="UniProtKB">
        <authorList>
            <consortium name="RefSeq"/>
        </authorList>
    </citation>
    <scope>IDENTIFICATION</scope>
    <source>
        <tissue evidence="2">Tentacle</tissue>
    </source>
</reference>
<dbReference type="Pfam" id="PF15139">
    <property type="entry name" value="CFAP95"/>
    <property type="match status" value="1"/>
</dbReference>
<dbReference type="FunCoup" id="A0A6P8IUN3">
    <property type="interactions" value="7"/>
</dbReference>
<name>A0A6P8IUN3_ACTTE</name>
<proteinExistence type="predicted"/>
<dbReference type="KEGG" id="aten:116305272"/>
<accession>A0A6P8IUN3</accession>